<evidence type="ECO:0000256" key="10">
    <source>
        <dbReference type="ARBA" id="ARBA00023069"/>
    </source>
</evidence>
<evidence type="ECO:0000256" key="2">
    <source>
        <dbReference type="ARBA" id="ARBA00008887"/>
    </source>
</evidence>
<proteinExistence type="inferred from homology"/>
<evidence type="ECO:0000259" key="25">
    <source>
        <dbReference type="Pfam" id="PF18199"/>
    </source>
</evidence>
<dbReference type="InterPro" id="IPR035706">
    <property type="entry name" value="AAA_9"/>
</dbReference>
<dbReference type="InterPro" id="IPR042228">
    <property type="entry name" value="Dynein_linker_3"/>
</dbReference>
<dbReference type="Pfam" id="PF12777">
    <property type="entry name" value="MT"/>
    <property type="match status" value="1"/>
</dbReference>
<dbReference type="InterPro" id="IPR027417">
    <property type="entry name" value="P-loop_NTPase"/>
</dbReference>
<feature type="domain" description="Dynein heavy chain AAA 5 extension" evidence="22">
    <location>
        <begin position="2374"/>
        <end position="2486"/>
    </location>
</feature>
<dbReference type="EMBL" id="CAXAMN010024561">
    <property type="protein sequence ID" value="CAK9087673.1"/>
    <property type="molecule type" value="Genomic_DNA"/>
</dbReference>
<evidence type="ECO:0000259" key="22">
    <source>
        <dbReference type="Pfam" id="PF17852"/>
    </source>
</evidence>
<dbReference type="InterPro" id="IPR041589">
    <property type="entry name" value="DNAH3_AAA_lid_1"/>
</dbReference>
<evidence type="ECO:0000259" key="24">
    <source>
        <dbReference type="Pfam" id="PF18198"/>
    </source>
</evidence>
<dbReference type="Gene3D" id="1.20.58.1120">
    <property type="match status" value="1"/>
</dbReference>
<dbReference type="PANTHER" id="PTHR46532">
    <property type="entry name" value="MALE FERTILITY FACTOR KL5"/>
    <property type="match status" value="1"/>
</dbReference>
<evidence type="ECO:0000256" key="6">
    <source>
        <dbReference type="ARBA" id="ARBA00022741"/>
    </source>
</evidence>
<feature type="domain" description="Dynein heavy chain C-terminal" evidence="25">
    <location>
        <begin position="4334"/>
        <end position="4650"/>
    </location>
</feature>
<dbReference type="InterPro" id="IPR043157">
    <property type="entry name" value="Dynein_AAA1S"/>
</dbReference>
<evidence type="ECO:0000259" key="23">
    <source>
        <dbReference type="Pfam" id="PF17857"/>
    </source>
</evidence>
<evidence type="ECO:0000259" key="21">
    <source>
        <dbReference type="Pfam" id="PF12781"/>
    </source>
</evidence>
<sequence length="4701" mass="538053">MALLSLPPRFQWIAENVASAFNIKNVESTIQENLNHKKLTEFLEGKTKQQHIFFFYQRPDTQNEHNELVDSHKDSKLTITTGENERIKSFAVYFLRTVPQDKAIKTDVFSDHELLFGEVTANPLESLSATLANIFQPISARGRTEIQWGQCDQEQKVEFLSSFEKFSVELSESISALSAGIVLKKDLPSGLFLDPSSPQYQDMLRENPEVIGEYGALLESWCRDIERYLEEGLDQQAVEKEPGPRGELDFWRSRMQKITSITEQLKGRECKAVFDVLHAVTRHGGSDVAPKSRQTVFNTLRRWKQIDISITEAFNEAKDNVKYLTTLEKFIEPLYSGSPSQIIDALPALLNSVTMIHTIARYYNTSERITNLFSKITNQMIVNCRSCIIGDCEDASHLWDILPPELIKNLEVCLKLNEAYQEQYNLTKSKLMTLPKGKQFDFNESLIFGRFDLFCRRVVKLIHMFGTVHQFNQLKIHLKSMDGIRQLVASFQNIVDDFKVKRHDLLDFLNNRFDRDYVEFNVRVSELESRLQEFINQSFHNIASIDTSLKLLSKFQSILQNGSLKTDLESKFSVIFHNYGQELEVLKEVYEKQRGSPQFVRNMPPVAGNIMWSRQLLHLIMDPMRRFHLNPLVLAGGKEAKRITKMYNKMAKTLVEFEIVWHQAWMSSLETTKAGLNATLMIKHPEDQKYHVNFDSEILQLMRETKIIDRMGHIDIPESARMILLQEKKLKAYYNELNFLLQEYRRVTQMVKPITANLLKPHLEHLELQLRPGMVTLTWMSMNLDTYLKSVWDALAQLEQLISGINDIMESLVDANLRLVSRVLLADLPEDTRLVSLDDFVDLQERHVRRTTEWLVAKNQETEEAVNDMLGTIVAFPLDPHVRGISESEIIKVKAHYNWSMYQSLLAATKRSLHKVKERLAARKQSDGSPLPPIFEVELQLNGLGVCLQPSIEEIQSAVNGGAIAVLKSSKMIEAWDTVTIPKNVQLLLNPNLPPVRGSGSQGTFYDRVAQDKEILRVVLLLTGSIQNARNGKDEYLKDFERWSWLWNRDIDEEYRKFLRTEPSLDEFEARLRSFARLGDEFQLIDASRQISALSLQAGNLARSLRELAGRWKESFAKELHKKAFLRLEALSEVIKSTMKKLSQEVADGDIEALGQVMRTLREVREKQGEIELELEPVAQMYAMLTCYLPNILDKEEQDARSMLQSSWTRLLAESETRHLELTVKQVHFKRNLIKTVHSFKRDVEKFRRDYEERGPMVKGIRPGQAVERLKRCKEEFEVHARKRQIFGLGEDLFGLPHQSYTQLDQTEKELDYLSQLYDLYTAVLETIGRWKDYLWVDVPAQMESMKKEADQFAYRCKKMPPQLREWPAYHELKKEIEDFQHILPILMELSKKSIQQRHWQQVNDITGKDLQVEREDFKLQSLIDAKLNDFKDEILDITESADKQQIIEEKLADITALWNTTRFEFSTSKGRETPCVLVGHKVTEVQESLEETQMILNAMNAQRQSAPFKEELVALITTLSDTADIIERWYKVQQMWTSLESVFTGGDIAKQMPAEAKKFQQIDKDWLKIMHKSAETLKVVDCCQNELLRQMLPVLLAGLETCQKSLESYLEGKRQKFPRFFFTSDPVLLKILSQGGSDPDTIQDDFEKLFDAISRVTFDKLDRRKIKEIKSVAGTSEEKVVLQAPVMAQGNIEEWLQNLEVEMKRSVRRDCRVAAQECGHVCAGVSVQAFADKYIAQVALLGIQLIWTADFQNALSFASREKDKSVMNATNRKFLALLQELTAICLQGDLSKLKRVKYETLVTIHVHQKDLFQEVLKKPKDQRVKDENDFEWLKQTRLYWSTETDHAVISIADVDFIYSYEYLGCKERLVITALTDRCYLTQSQALGMYFGGAPAGPAGTGKTETTKDMGRTLGIFVVVTNCSDQHRFKDMAKIFKGLCMSGLWGCFDEFNRIELEVLSVVATQVESIMQAKKQNLKNFMFPGEPYPIKLVPSVGYFITMNPGYAGRQELPENLKVLFRSVSMMVPNRETIMRVKLASAGYVGMDGLAKKFNILYKLCEQQLSKQRHYDFGLRNILSVLRQSGSVKRANPGEAEEEMLFMRTVRDMNLSKLVADDVPLFMNLLEDLFPKVTETPEMTYKSLEDTVRRLAETQRLHEKDTWMLKIIQLYEISLVRHGFMLVGPTMCGKSRIMQTLTQGMSEDPEKPTPHKLVVMNPKAITDAQMYGVKDGDEWTPGVFASLWQQRNNRASKYNSWIVCDGPIDAIWIENLNTVLDDNKILTLANNDRIPMTDNCRIVFEVESLRNASPATVSRAGIIYVSTSDLGWGPLVESWLLQRLELGATRQQEVTVLRKTFESWLRTPPPDAGVAVDFFDWNARNLKGVMSTNETILIANILNLLSAMLRMHVQVNEAISEAACIRVFAYSVAWGMGGLLEPDGRKAFHAKLCEVMEQAGHGQYAPPCREGETIFEFVPDPGDRSRPWKHWAPAEWKVPKILRFSALLIPTIDSCRAGYLIEVIAKLDLTRTPPNYKSSLMVGAAGTAKTSTAKMFLNKYPVDVMLSKRLNFSSATTPLGLQKAIEGEVERKTGKTFCPPGGKPLTVFLDDASMPLVNKWEDQVTNELTRQLMEFGGFYFLDRDKRGEFKRIEHLTYIAAMMHPGGGRNDIPNRLKSKFFLFNMVLPSTVSADNIYGSILRARFNTKLGVDGGVVALSANLTTATIALWTKVQKVLLPTPARFHYIFNLRELSRVFQGIMETPLEVMNDEERLVSLWRHECTRVFADKLAREKDKSLIDKLVHDFACEHFGEQLSTYTSPTTWWCDFQRDRPPATEDEEDPVAPKIYEPVSSLADVCRKAYEYLARFNEKNPAKNMNLVLFEDALMHLMRINRTIQQKRGSAMLVGVGGSGKQSLTRLAAFISGHHIFQITITKTYGEVQFLEDLKELFIIAGQKDEDVTFIFTDQDVINENFLEIMNSILATGEVVGLLQKDEKEAVCNEVRNDFASDYPGQEENTTNLYNYFLNRLRDNLHIVLFFSPLHHKFAIRAQMFPAVFSGVNINWFLPWPEEALVAVSANFLKNFKIDTTEENRNRLYELMASFQNRISDVSKVYLSRMRKHVYVTPKSFLCFIEYYKKLYASKYEDVNVQEKSVNIGLRKLEEAAKSVLDMQDDIERQEKVLKMETDKVTALVKKVHGEKQNAEEKAEEVGSIAKTCEDNAMAIDADRQEANRELQEALPYLHEANAACQSIKDKDIVELKGNKAPVDIVKLTFDGLLLLMGHKVTEVKVEDKLINKVSGTFIKDSFDEHAKAVLNDMNFLRNLKRFAENDRDTINDETCELIEPYLRFDPDPNKSWGPWKHAVLDQSLAKKANAAAEGLCKFVGAMVMYHEASKIVKPKMDFLKVQEAKLEKARGELAEAEAELHKVQSEVAELDRQLQAAFHAKAELEASKEAQKRKMDAANRLLKGLETEQDRWTEDAANFATRRLALVGDVALAGGFVTYCGPFNSEFRDKITQENFMHDIQQLKLPANDRVNIVEFLVDEGTVGEWSLQGLPSDELSIQNAIMVTRSSRYPLMVDPQGQALAWIKNKEHERIALEPNMCVTTLQNRLLKDQLECTISHGFCLIIENVEKEVDPILDPVLEKAVVNKGSATSKKLVIRIGDGNVDYDERFCLYMTSRLPNPHFSPELSAKTTVIDFTVTLRGLEQQLLGRVLNMEQRALEEMLVQLKEDATNNTKSLQAFGKQLLERLSSSKGNLLDDGELIEVLANTKAKAKDVEGKLEEARQRTLEIDEKREQFRAVATRGSLMYFNMTDMVLVSNPITLQPSGWMYSCSLNQFLEQFDYSVKHSEKVQPTVKRVERIIDFLTYQVYRYMNRGLFERDKMMFKLMVALKISVVNGDLTSDDVMLFLKAGGSLDKNVEKDCPFSKWMNEKVWLNAIQLTRHGFGPGQNPLFRDLTDLLQRNDIGWRKWFDESEPENCPVPEYEDRICVLRNLGPFIRLALVRSLREDRVGIACAQFIDQQLGSKFTAPITDTIFEVYQESGARKPVLYLLSAGTDPTNMIDELAKRKKKFPTDKVSMGEGQEKVAREKNNAAFISGGWLVLQNCHLGIDYMNEVEETLMKTPEIHQDYRLWITCEITSRFPIGLLHLCIKVTQEPPAGLKASLHRTYTTMVTQETLDKVDHEKWRALLYAISFLHSIVQERRKFGPIGWCVPYEFNNSDLDASLLFLEKHLSSTIMVGTPLSWNTIQYMVAEVQYGGRITDDLDRELFITYAARWLCDEMFKASFAFNSYNSDYQYKIPEGLDMNVYRDHIETIPPVESPLIFGLHPNADITYRLKEASEMLTTIIETQPKDTNASVGKSMDEQVKDQCSDHLEKMPPDLVEEVFRAQIHRKDGLKGSNERGFKAPLNIFLFQELQRLQHIIGIVRMSLENLIMAIEGTVVMTVDLLEDSNCVFDGRVPKRWTHDASGAEISWLLPTLGGWCTGLTDRYTQLIWWLEHGRKDWKSFWMTGFTNAQGFLTGIRQEVTRQHKNQNWALDDVVTHTEVLPLEFADRAHPPEEGQNIHGLFIEGARWNRLDGRLEESEAKKLQMNMPVIYITAVEVKSKGNANAGQSYPPLNAAVYKYPRRNDRYLIFRLFLRSGDHHPHHWKLRGGLLGGADRLSCPSGKKGRRSASVASTSCAERVGATGLSPSGHEFRGKTAWQ</sequence>
<evidence type="ECO:0000256" key="9">
    <source>
        <dbReference type="ARBA" id="ARBA00023054"/>
    </source>
</evidence>
<evidence type="ECO:0000256" key="8">
    <source>
        <dbReference type="ARBA" id="ARBA00023017"/>
    </source>
</evidence>
<comment type="similarity">
    <text evidence="2">Belongs to the dynein heavy chain family.</text>
</comment>
<dbReference type="InterPro" id="IPR043160">
    <property type="entry name" value="Dynein_C_barrel"/>
</dbReference>
<dbReference type="Pfam" id="PF12774">
    <property type="entry name" value="AAA_6"/>
    <property type="match status" value="1"/>
</dbReference>
<dbReference type="InterPro" id="IPR042222">
    <property type="entry name" value="Dynein_2_N"/>
</dbReference>
<dbReference type="PANTHER" id="PTHR46532:SF4">
    <property type="entry name" value="AAA+ ATPASE DOMAIN-CONTAINING PROTEIN"/>
    <property type="match status" value="1"/>
</dbReference>
<keyword evidence="11" id="KW-0505">Motor protein</keyword>
<evidence type="ECO:0000259" key="20">
    <source>
        <dbReference type="Pfam" id="PF12780"/>
    </source>
</evidence>
<dbReference type="Pfam" id="PF08393">
    <property type="entry name" value="DHC_N2"/>
    <property type="match status" value="1"/>
</dbReference>
<keyword evidence="12" id="KW-0206">Cytoskeleton</keyword>
<evidence type="ECO:0000256" key="4">
    <source>
        <dbReference type="ARBA" id="ARBA00022701"/>
    </source>
</evidence>
<feature type="domain" description="Dynein heavy chain AAA module D4" evidence="20">
    <location>
        <begin position="2870"/>
        <end position="3132"/>
    </location>
</feature>
<dbReference type="Gene3D" id="6.10.140.1060">
    <property type="match status" value="1"/>
</dbReference>
<evidence type="ECO:0000259" key="19">
    <source>
        <dbReference type="Pfam" id="PF12777"/>
    </source>
</evidence>
<dbReference type="InterPro" id="IPR041466">
    <property type="entry name" value="Dynein_AAA5_ext"/>
</dbReference>
<dbReference type="Proteomes" id="UP001642484">
    <property type="component" value="Unassembled WGS sequence"/>
</dbReference>
<evidence type="ECO:0000259" key="16">
    <source>
        <dbReference type="Pfam" id="PF08385"/>
    </source>
</evidence>
<feature type="coiled-coil region" evidence="14">
    <location>
        <begin position="3762"/>
        <end position="3789"/>
    </location>
</feature>
<dbReference type="Pfam" id="PF17852">
    <property type="entry name" value="Dynein_AAA_lid"/>
    <property type="match status" value="1"/>
</dbReference>
<keyword evidence="5" id="KW-0677">Repeat</keyword>
<comment type="subcellular location">
    <subcellularLocation>
        <location evidence="1">Cytoplasm</location>
        <location evidence="1">Cytoskeleton</location>
        <location evidence="1">Cilium axoneme</location>
    </subcellularLocation>
</comment>
<feature type="domain" description="Dynein heavy chain 3 AAA+ lid" evidence="23">
    <location>
        <begin position="2717"/>
        <end position="2799"/>
    </location>
</feature>
<feature type="domain" description="Dynein heavy chain ATP-binding dynein motor region" evidence="21">
    <location>
        <begin position="3543"/>
        <end position="3772"/>
    </location>
</feature>
<dbReference type="InterPro" id="IPR041658">
    <property type="entry name" value="AAA_lid_11"/>
</dbReference>
<feature type="domain" description="Dynein heavy chain region D6 P-loop" evidence="15">
    <location>
        <begin position="4041"/>
        <end position="4150"/>
    </location>
</feature>
<dbReference type="InterPro" id="IPR042219">
    <property type="entry name" value="AAA_lid_11_sf"/>
</dbReference>
<evidence type="ECO:0000256" key="13">
    <source>
        <dbReference type="ARBA" id="ARBA00023273"/>
    </source>
</evidence>
<reference evidence="26 27" key="1">
    <citation type="submission" date="2024-02" db="EMBL/GenBank/DDBJ databases">
        <authorList>
            <person name="Chen Y."/>
            <person name="Shah S."/>
            <person name="Dougan E. K."/>
            <person name="Thang M."/>
            <person name="Chan C."/>
        </authorList>
    </citation>
    <scope>NUCLEOTIDE SEQUENCE [LARGE SCALE GENOMIC DNA]</scope>
</reference>
<keyword evidence="7" id="KW-0067">ATP-binding</keyword>
<dbReference type="Pfam" id="PF08385">
    <property type="entry name" value="DHC_N1"/>
    <property type="match status" value="1"/>
</dbReference>
<protein>
    <submittedName>
        <fullName evidence="26">Uncharacterized protein</fullName>
    </submittedName>
</protein>
<evidence type="ECO:0000259" key="17">
    <source>
        <dbReference type="Pfam" id="PF08393"/>
    </source>
</evidence>
<dbReference type="Pfam" id="PF12781">
    <property type="entry name" value="AAA_9"/>
    <property type="match status" value="1"/>
</dbReference>
<dbReference type="InterPro" id="IPR024743">
    <property type="entry name" value="Dynein_HC_stalk"/>
</dbReference>
<dbReference type="InterPro" id="IPR013594">
    <property type="entry name" value="Dynein_heavy_tail"/>
</dbReference>
<dbReference type="InterPro" id="IPR041228">
    <property type="entry name" value="Dynein_C"/>
</dbReference>
<dbReference type="InterPro" id="IPR024317">
    <property type="entry name" value="Dynein_heavy_chain_D4_dom"/>
</dbReference>
<comment type="caution">
    <text evidence="26">The sequence shown here is derived from an EMBL/GenBank/DDBJ whole genome shotgun (WGS) entry which is preliminary data.</text>
</comment>
<dbReference type="Gene3D" id="1.10.8.1220">
    <property type="match status" value="1"/>
</dbReference>
<evidence type="ECO:0000313" key="27">
    <source>
        <dbReference type="Proteomes" id="UP001642484"/>
    </source>
</evidence>
<dbReference type="Gene3D" id="1.20.1270.280">
    <property type="match status" value="1"/>
</dbReference>
<feature type="domain" description="Dynein heavy chain coiled coil stalk" evidence="19">
    <location>
        <begin position="3148"/>
        <end position="3512"/>
    </location>
</feature>
<dbReference type="Pfam" id="PF18199">
    <property type="entry name" value="Dynein_C"/>
    <property type="match status" value="1"/>
</dbReference>
<dbReference type="Pfam" id="PF12780">
    <property type="entry name" value="AAA_8"/>
    <property type="match status" value="1"/>
</dbReference>
<dbReference type="Gene3D" id="1.20.140.100">
    <property type="entry name" value="Dynein heavy chain, N-terminal domain 2"/>
    <property type="match status" value="1"/>
</dbReference>
<dbReference type="Pfam" id="PF03028">
    <property type="entry name" value="Dynein_heavy"/>
    <property type="match status" value="1"/>
</dbReference>
<evidence type="ECO:0000256" key="12">
    <source>
        <dbReference type="ARBA" id="ARBA00023212"/>
    </source>
</evidence>
<keyword evidence="13" id="KW-0966">Cell projection</keyword>
<feature type="domain" description="Dynein heavy chain AAA lid" evidence="24">
    <location>
        <begin position="4182"/>
        <end position="4327"/>
    </location>
</feature>
<organism evidence="26 27">
    <name type="scientific">Durusdinium trenchii</name>
    <dbReference type="NCBI Taxonomy" id="1381693"/>
    <lineage>
        <taxon>Eukaryota</taxon>
        <taxon>Sar</taxon>
        <taxon>Alveolata</taxon>
        <taxon>Dinophyceae</taxon>
        <taxon>Suessiales</taxon>
        <taxon>Symbiodiniaceae</taxon>
        <taxon>Durusdinium</taxon>
    </lineage>
</organism>
<evidence type="ECO:0000256" key="5">
    <source>
        <dbReference type="ARBA" id="ARBA00022737"/>
    </source>
</evidence>
<dbReference type="Pfam" id="PF12775">
    <property type="entry name" value="AAA_7"/>
    <property type="match status" value="1"/>
</dbReference>
<evidence type="ECO:0000256" key="14">
    <source>
        <dbReference type="SAM" id="Coils"/>
    </source>
</evidence>
<dbReference type="Pfam" id="PF17857">
    <property type="entry name" value="AAA_lid_1"/>
    <property type="match status" value="1"/>
</dbReference>
<evidence type="ECO:0000259" key="18">
    <source>
        <dbReference type="Pfam" id="PF12774"/>
    </source>
</evidence>
<evidence type="ECO:0000256" key="3">
    <source>
        <dbReference type="ARBA" id="ARBA00022490"/>
    </source>
</evidence>
<keyword evidence="9 14" id="KW-0175">Coiled coil</keyword>
<keyword evidence="3" id="KW-0963">Cytoplasm</keyword>
<dbReference type="Gene3D" id="1.10.8.710">
    <property type="match status" value="1"/>
</dbReference>
<dbReference type="SUPFAM" id="SSF52540">
    <property type="entry name" value="P-loop containing nucleoside triphosphate hydrolases"/>
    <property type="match status" value="4"/>
</dbReference>
<evidence type="ECO:0000256" key="7">
    <source>
        <dbReference type="ARBA" id="ARBA00022840"/>
    </source>
</evidence>
<dbReference type="Gene3D" id="3.10.490.20">
    <property type="match status" value="1"/>
</dbReference>
<evidence type="ECO:0000256" key="1">
    <source>
        <dbReference type="ARBA" id="ARBA00004430"/>
    </source>
</evidence>
<dbReference type="Gene3D" id="1.10.8.720">
    <property type="entry name" value="Region D6 of dynein motor"/>
    <property type="match status" value="1"/>
</dbReference>
<feature type="domain" description="Dynein heavy chain linker" evidence="17">
    <location>
        <begin position="1304"/>
        <end position="1712"/>
    </location>
</feature>
<dbReference type="Gene3D" id="3.20.180.20">
    <property type="entry name" value="Dynein heavy chain, N-terminal domain 2"/>
    <property type="match status" value="1"/>
</dbReference>
<dbReference type="Gene3D" id="1.20.920.30">
    <property type="match status" value="1"/>
</dbReference>
<evidence type="ECO:0000259" key="15">
    <source>
        <dbReference type="Pfam" id="PF03028"/>
    </source>
</evidence>
<keyword evidence="10" id="KW-0969">Cilium</keyword>
<dbReference type="InterPro" id="IPR004273">
    <property type="entry name" value="Dynein_heavy_D6_P-loop"/>
</dbReference>
<dbReference type="Gene3D" id="1.10.472.130">
    <property type="match status" value="1"/>
</dbReference>
<feature type="domain" description="Dynein heavy chain tail" evidence="16">
    <location>
        <begin position="217"/>
        <end position="787"/>
    </location>
</feature>
<keyword evidence="6" id="KW-0547">Nucleotide-binding</keyword>
<keyword evidence="8" id="KW-0243">Dynein</keyword>
<keyword evidence="4" id="KW-0493">Microtubule</keyword>
<dbReference type="Gene3D" id="3.40.50.300">
    <property type="entry name" value="P-loop containing nucleotide triphosphate hydrolases"/>
    <property type="match status" value="5"/>
</dbReference>
<feature type="coiled-coil region" evidence="14">
    <location>
        <begin position="3397"/>
        <end position="3473"/>
    </location>
</feature>
<feature type="domain" description="Dynein heavy chain hydrolytic ATP-binding dynein motor region" evidence="18">
    <location>
        <begin position="1859"/>
        <end position="2189"/>
    </location>
</feature>
<name>A0ABP0QHF7_9DINO</name>
<dbReference type="Gene3D" id="1.10.287.2620">
    <property type="match status" value="1"/>
</dbReference>
<gene>
    <name evidence="26" type="ORF">CCMP2556_LOCUS42360</name>
</gene>
<dbReference type="Pfam" id="PF18198">
    <property type="entry name" value="AAA_lid_11"/>
    <property type="match status" value="1"/>
</dbReference>
<evidence type="ECO:0000256" key="11">
    <source>
        <dbReference type="ARBA" id="ARBA00023175"/>
    </source>
</evidence>
<dbReference type="Gene3D" id="1.20.920.20">
    <property type="match status" value="1"/>
</dbReference>
<dbReference type="InterPro" id="IPR013602">
    <property type="entry name" value="Dynein_heavy_linker"/>
</dbReference>
<keyword evidence="27" id="KW-1185">Reference proteome</keyword>
<dbReference type="InterPro" id="IPR035699">
    <property type="entry name" value="AAA_6"/>
</dbReference>
<evidence type="ECO:0000313" key="26">
    <source>
        <dbReference type="EMBL" id="CAK9087673.1"/>
    </source>
</evidence>
<dbReference type="InterPro" id="IPR026983">
    <property type="entry name" value="DHC"/>
</dbReference>
<accession>A0ABP0QHF7</accession>